<dbReference type="EMBL" id="JAAOYM010000001">
    <property type="protein sequence ID" value="NIJ09789.1"/>
    <property type="molecule type" value="Genomic_DNA"/>
</dbReference>
<keyword evidence="2" id="KW-1185">Reference proteome</keyword>
<dbReference type="InterPro" id="IPR036388">
    <property type="entry name" value="WH-like_DNA-bd_sf"/>
</dbReference>
<protein>
    <submittedName>
        <fullName evidence="1">Uncharacterized protein</fullName>
    </submittedName>
</protein>
<dbReference type="InterPro" id="IPR036390">
    <property type="entry name" value="WH_DNA-bd_sf"/>
</dbReference>
<gene>
    <name evidence="1" type="ORF">FHU38_000133</name>
</gene>
<evidence type="ECO:0000313" key="2">
    <source>
        <dbReference type="Proteomes" id="UP000545493"/>
    </source>
</evidence>
<organism evidence="1 2">
    <name type="scientific">Saccharomonospora amisosensis</name>
    <dbReference type="NCBI Taxonomy" id="1128677"/>
    <lineage>
        <taxon>Bacteria</taxon>
        <taxon>Bacillati</taxon>
        <taxon>Actinomycetota</taxon>
        <taxon>Actinomycetes</taxon>
        <taxon>Pseudonocardiales</taxon>
        <taxon>Pseudonocardiaceae</taxon>
        <taxon>Saccharomonospora</taxon>
    </lineage>
</organism>
<proteinExistence type="predicted"/>
<name>A0A7X5ZNM5_9PSEU</name>
<dbReference type="SUPFAM" id="SSF46785">
    <property type="entry name" value="Winged helix' DNA-binding domain"/>
    <property type="match status" value="1"/>
</dbReference>
<accession>A0A7X5ZNM5</accession>
<dbReference type="Proteomes" id="UP000545493">
    <property type="component" value="Unassembled WGS sequence"/>
</dbReference>
<reference evidence="1 2" key="1">
    <citation type="submission" date="2020-03" db="EMBL/GenBank/DDBJ databases">
        <title>Sequencing the genomes of 1000 actinobacteria strains.</title>
        <authorList>
            <person name="Klenk H.-P."/>
        </authorList>
    </citation>
    <scope>NUCLEOTIDE SEQUENCE [LARGE SCALE GENOMIC DNA]</scope>
    <source>
        <strain evidence="1 2">DSM 45685</strain>
    </source>
</reference>
<evidence type="ECO:0000313" key="1">
    <source>
        <dbReference type="EMBL" id="NIJ09789.1"/>
    </source>
</evidence>
<sequence>MTTRLPFTLTPLPGEPFGLWWHTYAVRLDVTRTTLAHAAGIPAGAQPGPEHAPGIACLAGLSVSEVTAMFAATRPCPPEHVLRVWTPQPASRFCPDCLGEGTCWQPAWAIPLTFHCLRHNAPLAERCPACWQPQLQRIAPGGVGTNRLSCSSCGHNLTTGHARPLDTCGGDAAGTQRLLATLLTRTRDPALTGQDRERAADDLTDLTLIALHLSQDQVSKRGGFTRQLPAAAALIEATTLLATPRGTRDPVPELVTRCCQGPRSRAIPFSWQTASPALITRIARGRDMTLTPIERIRYATTLPEPAPRPRQATDPALTRAARLPDQLWPAWAIRLADDDNVDGPVFRSAMIAALLLPHSQLQLNELTSLLPHQPRTKQVGHQLRRLGTTSGDSRALRILTELGLALDHHDIPIDYARRRRLVGNTELIDKPTWDRYCHDAGLHVGRQRRLDLARRYLYELLTGGNLATAPQPYRLDNGAPRIDHIEFCASMPVRLVTTLAAHAEQLLHAAGITAEPLSWQPPTGWVSVTRWPGADPDRTDPRPIHDALRAQWGATSHNHWAPTQVVAESLGISSHHLRHVLRRHPIAEAPYPRHRAGAIIPMPANDRETGYRAEPGRTDPQRIFLVDLSWLREQYTTWNRSITHIATEIGCRPATLRAFAETHHIPRRPRGGSRDHIATGTIIGHPANLPGLLRKALRGQQAHHRIERFLLMTECSSLTQLALARRIHQSSLTTGLKVLERNCGGPLFHRRPHPQPLGLLTPLGEQLCRQARDYLARSTRPRHEVTTTIHGRSHINAPIATATTSK</sequence>
<dbReference type="Gene3D" id="1.10.10.10">
    <property type="entry name" value="Winged helix-like DNA-binding domain superfamily/Winged helix DNA-binding domain"/>
    <property type="match status" value="1"/>
</dbReference>
<comment type="caution">
    <text evidence="1">The sequence shown here is derived from an EMBL/GenBank/DDBJ whole genome shotgun (WGS) entry which is preliminary data.</text>
</comment>
<dbReference type="RefSeq" id="WP_009156815.1">
    <property type="nucleotide sequence ID" value="NZ_JAAOYM010000001.1"/>
</dbReference>
<dbReference type="AlphaFoldDB" id="A0A7X5ZNM5"/>